<proteinExistence type="predicted"/>
<accession>A0A4Y2EXE8</accession>
<sequence>MGSSAPFLLFSSLRVEGDRNGRPFISPLRVSLMTTRPTVFSPISEQQLAEIRPTSVEVPWPVTAALGVRVLTKITDALLSNQIL</sequence>
<dbReference type="AlphaFoldDB" id="A0A4Y2EXE8"/>
<dbReference type="Proteomes" id="UP000499080">
    <property type="component" value="Unassembled WGS sequence"/>
</dbReference>
<dbReference type="EMBL" id="BGPR01000744">
    <property type="protein sequence ID" value="GBM33893.1"/>
    <property type="molecule type" value="Genomic_DNA"/>
</dbReference>
<keyword evidence="2" id="KW-1185">Reference proteome</keyword>
<evidence type="ECO:0000313" key="2">
    <source>
        <dbReference type="Proteomes" id="UP000499080"/>
    </source>
</evidence>
<reference evidence="1 2" key="1">
    <citation type="journal article" date="2019" name="Sci. Rep.">
        <title>Orb-weaving spider Araneus ventricosus genome elucidates the spidroin gene catalogue.</title>
        <authorList>
            <person name="Kono N."/>
            <person name="Nakamura H."/>
            <person name="Ohtoshi R."/>
            <person name="Moran D.A.P."/>
            <person name="Shinohara A."/>
            <person name="Yoshida Y."/>
            <person name="Fujiwara M."/>
            <person name="Mori M."/>
            <person name="Tomita M."/>
            <person name="Arakawa K."/>
        </authorList>
    </citation>
    <scope>NUCLEOTIDE SEQUENCE [LARGE SCALE GENOMIC DNA]</scope>
</reference>
<gene>
    <name evidence="1" type="ORF">AVEN_5934_1</name>
</gene>
<name>A0A4Y2EXE8_ARAVE</name>
<protein>
    <submittedName>
        <fullName evidence="1">Uncharacterized protein</fullName>
    </submittedName>
</protein>
<comment type="caution">
    <text evidence="1">The sequence shown here is derived from an EMBL/GenBank/DDBJ whole genome shotgun (WGS) entry which is preliminary data.</text>
</comment>
<evidence type="ECO:0000313" key="1">
    <source>
        <dbReference type="EMBL" id="GBM33893.1"/>
    </source>
</evidence>
<organism evidence="1 2">
    <name type="scientific">Araneus ventricosus</name>
    <name type="common">Orbweaver spider</name>
    <name type="synonym">Epeira ventricosa</name>
    <dbReference type="NCBI Taxonomy" id="182803"/>
    <lineage>
        <taxon>Eukaryota</taxon>
        <taxon>Metazoa</taxon>
        <taxon>Ecdysozoa</taxon>
        <taxon>Arthropoda</taxon>
        <taxon>Chelicerata</taxon>
        <taxon>Arachnida</taxon>
        <taxon>Araneae</taxon>
        <taxon>Araneomorphae</taxon>
        <taxon>Entelegynae</taxon>
        <taxon>Araneoidea</taxon>
        <taxon>Araneidae</taxon>
        <taxon>Araneus</taxon>
    </lineage>
</organism>